<reference evidence="12" key="1">
    <citation type="submission" date="2017-09" db="EMBL/GenBank/DDBJ databases">
        <title>Depth-based differentiation of microbial function through sediment-hosted aquifers and enrichment of novel symbionts in the deep terrestrial subsurface.</title>
        <authorList>
            <person name="Probst A.J."/>
            <person name="Ladd B."/>
            <person name="Jarett J.K."/>
            <person name="Geller-Mcgrath D.E."/>
            <person name="Sieber C.M.K."/>
            <person name="Emerson J.B."/>
            <person name="Anantharaman K."/>
            <person name="Thomas B.C."/>
            <person name="Malmstrom R."/>
            <person name="Stieglmeier M."/>
            <person name="Klingl A."/>
            <person name="Woyke T."/>
            <person name="Ryan C.M."/>
            <person name="Banfield J.F."/>
        </authorList>
    </citation>
    <scope>NUCLEOTIDE SEQUENCE [LARGE SCALE GENOMIC DNA]</scope>
</reference>
<protein>
    <recommendedName>
        <fullName evidence="2">Proline--tRNA ligase</fullName>
        <ecNumber evidence="1">6.1.1.15</ecNumber>
    </recommendedName>
    <alternativeName>
        <fullName evidence="8">Prolyl-tRNA synthetase</fullName>
    </alternativeName>
</protein>
<evidence type="ECO:0000256" key="6">
    <source>
        <dbReference type="ARBA" id="ARBA00022917"/>
    </source>
</evidence>
<sequence>MFQSKLFTKSKKESPADELSRNAQLLIRAGYIYKEMAGAYAYLPLGLRVISKIKSIISEEMDAIGGQEILMTALQRKELWEVTDRWNDENVDVWFKSELKGGQKVGLGWSHEEPVSEMMKQYIHSYKDLPLYVYQFQTKFRNELRSKSGILRGREFVMKDMYSYCKDADQHNVFYKSVIDAYINVFNRVGLSDYVYITSASGGAFTEFSHEFQAISEAGEDTIYVDKSKKVAVNDEVYNEKTLKDLGLNEKDLEKVTSIEVGNIFDFGKMKSEQLGLSFTKEDGNSEYVHLGSYGIGVTRLMGTIVELFNDEKGIIWPDSVAPFKVHLIGLNLDNADVLKKVNDAYDKFQKAGIEVLFDDREMSAGGKFADSDLIGVPYRVVVSAKTGDKVEVKRRGESESALVSLDNLISDIK</sequence>
<dbReference type="GO" id="GO:0005829">
    <property type="term" value="C:cytosol"/>
    <property type="evidence" value="ECO:0007669"/>
    <property type="project" value="TreeGrafter"/>
</dbReference>
<dbReference type="InterPro" id="IPR044140">
    <property type="entry name" value="ProRS_anticodon_short"/>
</dbReference>
<dbReference type="Pfam" id="PF03129">
    <property type="entry name" value="HGTP_anticodon"/>
    <property type="match status" value="1"/>
</dbReference>
<evidence type="ECO:0000256" key="4">
    <source>
        <dbReference type="ARBA" id="ARBA00022741"/>
    </source>
</evidence>
<dbReference type="PROSITE" id="PS50862">
    <property type="entry name" value="AA_TRNA_LIGASE_II"/>
    <property type="match status" value="1"/>
</dbReference>
<dbReference type="EC" id="6.1.1.15" evidence="1"/>
<dbReference type="Gene3D" id="3.30.930.10">
    <property type="entry name" value="Bira Bifunctional Protein, Domain 2"/>
    <property type="match status" value="1"/>
</dbReference>
<evidence type="ECO:0000256" key="9">
    <source>
        <dbReference type="ARBA" id="ARBA00047671"/>
    </source>
</evidence>
<gene>
    <name evidence="11" type="ORF">CO058_01435</name>
</gene>
<proteinExistence type="predicted"/>
<dbReference type="PRINTS" id="PR01046">
    <property type="entry name" value="TRNASYNTHPRO"/>
</dbReference>
<dbReference type="Proteomes" id="UP000229756">
    <property type="component" value="Unassembled WGS sequence"/>
</dbReference>
<comment type="caution">
    <text evidence="11">The sequence shown here is derived from an EMBL/GenBank/DDBJ whole genome shotgun (WGS) entry which is preliminary data.</text>
</comment>
<dbReference type="Pfam" id="PF00587">
    <property type="entry name" value="tRNA-synt_2b"/>
    <property type="match status" value="1"/>
</dbReference>
<dbReference type="InterPro" id="IPR045864">
    <property type="entry name" value="aa-tRNA-synth_II/BPL/LPL"/>
</dbReference>
<organism evidence="11 12">
    <name type="scientific">candidate division WWE3 bacterium CG_4_9_14_0_2_um_filter_35_11</name>
    <dbReference type="NCBI Taxonomy" id="1975077"/>
    <lineage>
        <taxon>Bacteria</taxon>
        <taxon>Katanobacteria</taxon>
    </lineage>
</organism>
<dbReference type="InterPro" id="IPR004154">
    <property type="entry name" value="Anticodon-bd"/>
</dbReference>
<dbReference type="EMBL" id="PFSJ01000010">
    <property type="protein sequence ID" value="PJC23823.1"/>
    <property type="molecule type" value="Genomic_DNA"/>
</dbReference>
<dbReference type="SUPFAM" id="SSF52954">
    <property type="entry name" value="Class II aaRS ABD-related"/>
    <property type="match status" value="1"/>
</dbReference>
<dbReference type="InterPro" id="IPR002316">
    <property type="entry name" value="Pro-tRNA-ligase_IIa"/>
</dbReference>
<dbReference type="InterPro" id="IPR050062">
    <property type="entry name" value="Pro-tRNA_synthetase"/>
</dbReference>
<evidence type="ECO:0000313" key="12">
    <source>
        <dbReference type="Proteomes" id="UP000229756"/>
    </source>
</evidence>
<evidence type="ECO:0000256" key="3">
    <source>
        <dbReference type="ARBA" id="ARBA00022598"/>
    </source>
</evidence>
<dbReference type="GO" id="GO:0005524">
    <property type="term" value="F:ATP binding"/>
    <property type="evidence" value="ECO:0007669"/>
    <property type="project" value="UniProtKB-KW"/>
</dbReference>
<name>A0A2M8EM57_UNCKA</name>
<comment type="catalytic activity">
    <reaction evidence="9">
        <text>tRNA(Pro) + L-proline + ATP = L-prolyl-tRNA(Pro) + AMP + diphosphate</text>
        <dbReference type="Rhea" id="RHEA:14305"/>
        <dbReference type="Rhea" id="RHEA-COMP:9700"/>
        <dbReference type="Rhea" id="RHEA-COMP:9702"/>
        <dbReference type="ChEBI" id="CHEBI:30616"/>
        <dbReference type="ChEBI" id="CHEBI:33019"/>
        <dbReference type="ChEBI" id="CHEBI:60039"/>
        <dbReference type="ChEBI" id="CHEBI:78442"/>
        <dbReference type="ChEBI" id="CHEBI:78532"/>
        <dbReference type="ChEBI" id="CHEBI:456215"/>
        <dbReference type="EC" id="6.1.1.15"/>
    </reaction>
</comment>
<dbReference type="InterPro" id="IPR002314">
    <property type="entry name" value="aa-tRNA-synt_IIb"/>
</dbReference>
<evidence type="ECO:0000313" key="11">
    <source>
        <dbReference type="EMBL" id="PJC23823.1"/>
    </source>
</evidence>
<dbReference type="SUPFAM" id="SSF55681">
    <property type="entry name" value="Class II aaRS and biotin synthetases"/>
    <property type="match status" value="1"/>
</dbReference>
<evidence type="ECO:0000256" key="1">
    <source>
        <dbReference type="ARBA" id="ARBA00012831"/>
    </source>
</evidence>
<dbReference type="GO" id="GO:0006433">
    <property type="term" value="P:prolyl-tRNA aminoacylation"/>
    <property type="evidence" value="ECO:0007669"/>
    <property type="project" value="InterPro"/>
</dbReference>
<dbReference type="InterPro" id="IPR036621">
    <property type="entry name" value="Anticodon-bd_dom_sf"/>
</dbReference>
<accession>A0A2M8EM57</accession>
<dbReference type="Gene3D" id="3.40.50.800">
    <property type="entry name" value="Anticodon-binding domain"/>
    <property type="match status" value="1"/>
</dbReference>
<evidence type="ECO:0000256" key="5">
    <source>
        <dbReference type="ARBA" id="ARBA00022840"/>
    </source>
</evidence>
<keyword evidence="6" id="KW-0648">Protein biosynthesis</keyword>
<dbReference type="GO" id="GO:0004827">
    <property type="term" value="F:proline-tRNA ligase activity"/>
    <property type="evidence" value="ECO:0007669"/>
    <property type="project" value="UniProtKB-EC"/>
</dbReference>
<feature type="domain" description="Aminoacyl-transfer RNA synthetases class-II family profile" evidence="10">
    <location>
        <begin position="38"/>
        <end position="318"/>
    </location>
</feature>
<keyword evidence="5" id="KW-0067">ATP-binding</keyword>
<evidence type="ECO:0000256" key="2">
    <source>
        <dbReference type="ARBA" id="ARBA00019110"/>
    </source>
</evidence>
<keyword evidence="7 11" id="KW-0030">Aminoacyl-tRNA synthetase</keyword>
<evidence type="ECO:0000256" key="8">
    <source>
        <dbReference type="ARBA" id="ARBA00029731"/>
    </source>
</evidence>
<dbReference type="PANTHER" id="PTHR42753">
    <property type="entry name" value="MITOCHONDRIAL RIBOSOME PROTEIN L39/PROLYL-TRNA LIGASE FAMILY MEMBER"/>
    <property type="match status" value="1"/>
</dbReference>
<dbReference type="InterPro" id="IPR006195">
    <property type="entry name" value="aa-tRNA-synth_II"/>
</dbReference>
<evidence type="ECO:0000256" key="7">
    <source>
        <dbReference type="ARBA" id="ARBA00023146"/>
    </source>
</evidence>
<keyword evidence="3" id="KW-0436">Ligase</keyword>
<dbReference type="PANTHER" id="PTHR42753:SF2">
    <property type="entry name" value="PROLINE--TRNA LIGASE"/>
    <property type="match status" value="1"/>
</dbReference>
<dbReference type="AlphaFoldDB" id="A0A2M8EM57"/>
<dbReference type="CDD" id="cd00861">
    <property type="entry name" value="ProRS_anticodon_short"/>
    <property type="match status" value="1"/>
</dbReference>
<evidence type="ECO:0000259" key="10">
    <source>
        <dbReference type="PROSITE" id="PS50862"/>
    </source>
</evidence>
<keyword evidence="4" id="KW-0547">Nucleotide-binding</keyword>